<dbReference type="Pfam" id="PF13692">
    <property type="entry name" value="Glyco_trans_1_4"/>
    <property type="match status" value="1"/>
</dbReference>
<dbReference type="KEGG" id="csy:CENSYa_0998"/>
<dbReference type="EMBL" id="DP000238">
    <property type="protein sequence ID" value="ABK77630.1"/>
    <property type="molecule type" value="Genomic_DNA"/>
</dbReference>
<dbReference type="PANTHER" id="PTHR45947">
    <property type="entry name" value="SULFOQUINOVOSYL TRANSFERASE SQD2"/>
    <property type="match status" value="1"/>
</dbReference>
<evidence type="ECO:0000313" key="3">
    <source>
        <dbReference type="Proteomes" id="UP000000758"/>
    </source>
</evidence>
<dbReference type="GO" id="GO:0016757">
    <property type="term" value="F:glycosyltransferase activity"/>
    <property type="evidence" value="ECO:0007669"/>
    <property type="project" value="TreeGrafter"/>
</dbReference>
<gene>
    <name evidence="2" type="ordered locus">CENSYa_0998</name>
</gene>
<dbReference type="CDD" id="cd03801">
    <property type="entry name" value="GT4_PimA-like"/>
    <property type="match status" value="1"/>
</dbReference>
<dbReference type="STRING" id="414004.CENSYa_0998"/>
<evidence type="ECO:0000259" key="1">
    <source>
        <dbReference type="Pfam" id="PF13439"/>
    </source>
</evidence>
<sequence length="428" mass="46410">MRQYRTEHTGAGRLHPDLGLECGRGCRVATIFYPSAAAYRMRILAMFFHYPPISGGGVVVITSILNTMAKMGHDVTVIAPLLDWDGPKYQPEMDPRIRTVRTHVQFGSRIKIAARLCQYGMKKAAIREGRAAKFDFVFSIFHPFHLAPKAAVEAASELGIPCVVKIDDAVYQMSSGLKSLQRRAEKAVSSRTLRAASSLLVSNELSGEIVAAEYGVDPARIMTVPNGVDLSMFHAADRRDGLKIIFTGAIYGHRGLEIMISAMPRIIQRVKGAKLVVVGDGPTLGSLREVAAGSSAGESMEFAGWVERDLIPGYVADASVGLASLRETEVTRGALPIKVLEYMAASLPLIAKRGTLTGEILADGKNGYLVDNEDDLVEKASLLLSDPGLAKRMGEESRRMVRRYSWDTVVGEIIGAAQQARQKHVGSG</sequence>
<dbReference type="HOGENOM" id="CLU_009583_2_5_2"/>
<dbReference type="InterPro" id="IPR050194">
    <property type="entry name" value="Glycosyltransferase_grp1"/>
</dbReference>
<feature type="domain" description="Glycosyltransferase subfamily 4-like N-terminal" evidence="1">
    <location>
        <begin position="55"/>
        <end position="231"/>
    </location>
</feature>
<keyword evidence="3" id="KW-1185">Reference proteome</keyword>
<dbReference type="SUPFAM" id="SSF53756">
    <property type="entry name" value="UDP-Glycosyltransferase/glycogen phosphorylase"/>
    <property type="match status" value="1"/>
</dbReference>
<organism evidence="2 3">
    <name type="scientific">Cenarchaeum symbiosum (strain A)</name>
    <dbReference type="NCBI Taxonomy" id="414004"/>
    <lineage>
        <taxon>Archaea</taxon>
        <taxon>Nitrososphaerota</taxon>
        <taxon>Candidatus Cenarchaeales</taxon>
        <taxon>Candidatus Cenarchaeaceae</taxon>
        <taxon>Candidatus Cenarchaeum</taxon>
    </lineage>
</organism>
<protein>
    <submittedName>
        <fullName evidence="2">Glycosyltransferase</fullName>
    </submittedName>
</protein>
<reference evidence="2 3" key="1">
    <citation type="journal article" date="2006" name="Proc. Natl. Acad. Sci. U.S.A.">
        <title>Genomic analysis of the uncultivated marine crenarchaeote Cenarchaeum symbiosum.</title>
        <authorList>
            <person name="Hallam S.J."/>
            <person name="Konstantinidis K.T."/>
            <person name="Putnam N."/>
            <person name="Schleper C."/>
            <person name="Watanabe Y."/>
            <person name="Sugahara J."/>
            <person name="Preston C."/>
            <person name="de la Torre J."/>
            <person name="Richardson P.M."/>
            <person name="DeLong E.F."/>
        </authorList>
    </citation>
    <scope>NUCLEOTIDE SEQUENCE [LARGE SCALE GENOMIC DNA]</scope>
    <source>
        <strain evidence="3">A</strain>
    </source>
</reference>
<dbReference type="Proteomes" id="UP000000758">
    <property type="component" value="Chromosome"/>
</dbReference>
<dbReference type="EnsemblBacteria" id="ABK77630">
    <property type="protein sequence ID" value="ABK77630"/>
    <property type="gene ID" value="CENSYa_0998"/>
</dbReference>
<evidence type="ECO:0000313" key="2">
    <source>
        <dbReference type="EMBL" id="ABK77630.1"/>
    </source>
</evidence>
<accession>A0RWB3</accession>
<dbReference type="Gene3D" id="3.40.50.2000">
    <property type="entry name" value="Glycogen Phosphorylase B"/>
    <property type="match status" value="2"/>
</dbReference>
<name>A0RWB3_CENSY</name>
<dbReference type="AlphaFoldDB" id="A0RWB3"/>
<dbReference type="Pfam" id="PF13439">
    <property type="entry name" value="Glyco_transf_4"/>
    <property type="match status" value="1"/>
</dbReference>
<dbReference type="InterPro" id="IPR028098">
    <property type="entry name" value="Glyco_trans_4-like_N"/>
</dbReference>
<proteinExistence type="predicted"/>
<dbReference type="PANTHER" id="PTHR45947:SF3">
    <property type="entry name" value="SULFOQUINOVOSYL TRANSFERASE SQD2"/>
    <property type="match status" value="1"/>
</dbReference>